<dbReference type="AlphaFoldDB" id="A0A2N9LB96"/>
<dbReference type="Proteomes" id="UP000239735">
    <property type="component" value="Unassembled WGS sequence"/>
</dbReference>
<proteinExistence type="predicted"/>
<evidence type="ECO:0000313" key="2">
    <source>
        <dbReference type="Proteomes" id="UP000239735"/>
    </source>
</evidence>
<reference evidence="2" key="1">
    <citation type="submission" date="2018-02" db="EMBL/GenBank/DDBJ databases">
        <authorList>
            <person name="Hausmann B."/>
        </authorList>
    </citation>
    <scope>NUCLEOTIDE SEQUENCE [LARGE SCALE GENOMIC DNA]</scope>
    <source>
        <strain evidence="2">Peat soil MAG SbA5</strain>
    </source>
</reference>
<accession>A0A2N9LB96</accession>
<evidence type="ECO:0000313" key="1">
    <source>
        <dbReference type="EMBL" id="SPE20245.1"/>
    </source>
</evidence>
<sequence>MLSSWQGRGAGRPIVGPAPLADTELGVESAFVVAGANEAEARPAMAMNRADMRMAAFIFGNLSNSENQGQLLPFGGSSYVMDNNKSIKFM</sequence>
<protein>
    <submittedName>
        <fullName evidence="1">Uncharacterized protein</fullName>
    </submittedName>
</protein>
<name>A0A2N9LB96_9BACT</name>
<gene>
    <name evidence="1" type="ORF">SBA5_290099</name>
</gene>
<dbReference type="EMBL" id="OKRB01000085">
    <property type="protein sequence ID" value="SPE20245.1"/>
    <property type="molecule type" value="Genomic_DNA"/>
</dbReference>
<organism evidence="1 2">
    <name type="scientific">Candidatus Sulfuritelmatomonas gaucii</name>
    <dbReference type="NCBI Taxonomy" id="2043161"/>
    <lineage>
        <taxon>Bacteria</taxon>
        <taxon>Pseudomonadati</taxon>
        <taxon>Acidobacteriota</taxon>
        <taxon>Terriglobia</taxon>
        <taxon>Terriglobales</taxon>
        <taxon>Acidobacteriaceae</taxon>
        <taxon>Candidatus Sulfuritelmatomonas</taxon>
    </lineage>
</organism>